<proteinExistence type="predicted"/>
<sequence>SEAYLSQNYSPSHHDYSYAQYNFFWETLRQYKGDSKRAEKGSNFIDCSLQIRVLGAEDSVVVFRPYHVHGTTLADPALTRQ</sequence>
<keyword evidence="2" id="KW-1185">Reference proteome</keyword>
<evidence type="ECO:0000313" key="2">
    <source>
        <dbReference type="Proteomes" id="UP000054279"/>
    </source>
</evidence>
<feature type="non-terminal residue" evidence="1">
    <location>
        <position position="81"/>
    </location>
</feature>
<organism evidence="1 2">
    <name type="scientific">Sphaerobolus stellatus (strain SS14)</name>
    <dbReference type="NCBI Taxonomy" id="990650"/>
    <lineage>
        <taxon>Eukaryota</taxon>
        <taxon>Fungi</taxon>
        <taxon>Dikarya</taxon>
        <taxon>Basidiomycota</taxon>
        <taxon>Agaricomycotina</taxon>
        <taxon>Agaricomycetes</taxon>
        <taxon>Phallomycetidae</taxon>
        <taxon>Geastrales</taxon>
        <taxon>Sphaerobolaceae</taxon>
        <taxon>Sphaerobolus</taxon>
    </lineage>
</organism>
<name>A0A0C9TUW6_SPHS4</name>
<dbReference type="OrthoDB" id="2730162at2759"/>
<dbReference type="HOGENOM" id="CLU_2580485_0_0_1"/>
<evidence type="ECO:0000313" key="1">
    <source>
        <dbReference type="EMBL" id="KIJ25644.1"/>
    </source>
</evidence>
<feature type="non-terminal residue" evidence="1">
    <location>
        <position position="1"/>
    </location>
</feature>
<dbReference type="AlphaFoldDB" id="A0A0C9TUW6"/>
<dbReference type="Proteomes" id="UP000054279">
    <property type="component" value="Unassembled WGS sequence"/>
</dbReference>
<accession>A0A0C9TUW6</accession>
<reference evidence="1 2" key="1">
    <citation type="submission" date="2014-06" db="EMBL/GenBank/DDBJ databases">
        <title>Evolutionary Origins and Diversification of the Mycorrhizal Mutualists.</title>
        <authorList>
            <consortium name="DOE Joint Genome Institute"/>
            <consortium name="Mycorrhizal Genomics Consortium"/>
            <person name="Kohler A."/>
            <person name="Kuo A."/>
            <person name="Nagy L.G."/>
            <person name="Floudas D."/>
            <person name="Copeland A."/>
            <person name="Barry K.W."/>
            <person name="Cichocki N."/>
            <person name="Veneault-Fourrey C."/>
            <person name="LaButti K."/>
            <person name="Lindquist E.A."/>
            <person name="Lipzen A."/>
            <person name="Lundell T."/>
            <person name="Morin E."/>
            <person name="Murat C."/>
            <person name="Riley R."/>
            <person name="Ohm R."/>
            <person name="Sun H."/>
            <person name="Tunlid A."/>
            <person name="Henrissat B."/>
            <person name="Grigoriev I.V."/>
            <person name="Hibbett D.S."/>
            <person name="Martin F."/>
        </authorList>
    </citation>
    <scope>NUCLEOTIDE SEQUENCE [LARGE SCALE GENOMIC DNA]</scope>
    <source>
        <strain evidence="1 2">SS14</strain>
    </source>
</reference>
<gene>
    <name evidence="1" type="ORF">M422DRAFT_785498</name>
</gene>
<dbReference type="EMBL" id="KN837405">
    <property type="protein sequence ID" value="KIJ25644.1"/>
    <property type="molecule type" value="Genomic_DNA"/>
</dbReference>
<protein>
    <submittedName>
        <fullName evidence="1">Uncharacterized protein</fullName>
    </submittedName>
</protein>